<evidence type="ECO:0000256" key="1">
    <source>
        <dbReference type="SAM" id="SignalP"/>
    </source>
</evidence>
<feature type="signal peptide" evidence="1">
    <location>
        <begin position="1"/>
        <end position="21"/>
    </location>
</feature>
<accession>G6AXA9</accession>
<dbReference type="EMBL" id="AFZZ01000110">
    <property type="protein sequence ID" value="EHJ40652.1"/>
    <property type="molecule type" value="Genomic_DNA"/>
</dbReference>
<dbReference type="Pfam" id="PF06452">
    <property type="entry name" value="CBM9_1"/>
    <property type="match status" value="1"/>
</dbReference>
<protein>
    <recommendedName>
        <fullName evidence="2">Carbohydrate-binding domain-containing protein</fullName>
    </recommendedName>
</protein>
<evidence type="ECO:0000313" key="4">
    <source>
        <dbReference type="Proteomes" id="UP000004407"/>
    </source>
</evidence>
<dbReference type="PATRIC" id="fig|1002367.3.peg.1007"/>
<dbReference type="SUPFAM" id="SSF49344">
    <property type="entry name" value="CBD9-like"/>
    <property type="match status" value="1"/>
</dbReference>
<dbReference type="eggNOG" id="COG3509">
    <property type="taxonomic scope" value="Bacteria"/>
</dbReference>
<dbReference type="CDD" id="cd09620">
    <property type="entry name" value="CBM9_like_3"/>
    <property type="match status" value="1"/>
</dbReference>
<dbReference type="GO" id="GO:0004553">
    <property type="term" value="F:hydrolase activity, hydrolyzing O-glycosyl compounds"/>
    <property type="evidence" value="ECO:0007669"/>
    <property type="project" value="InterPro"/>
</dbReference>
<organism evidence="3 4">
    <name type="scientific">Leyella stercorea DSM 18206</name>
    <dbReference type="NCBI Taxonomy" id="1002367"/>
    <lineage>
        <taxon>Bacteria</taxon>
        <taxon>Pseudomonadati</taxon>
        <taxon>Bacteroidota</taxon>
        <taxon>Bacteroidia</taxon>
        <taxon>Bacteroidales</taxon>
        <taxon>Prevotellaceae</taxon>
        <taxon>Leyella</taxon>
    </lineage>
</organism>
<sequence length="352" mass="40090">MKKSILSAMALAFAFAMPSAAQDGLLKKYDRRLTTPRNYVCYRTTEKMKIDGKLNEKVWQQAAQTESFVDISGFDFPKPVYDTKARLLWDDEYLYISAVLEEPNIVANLTQRDTIIYHDNDFEVFLDPTGDGQNYFEIENNARGVIFDLMLDRAYRSGGNFHIQWDCPGLKLAVQHDGTLNKQKDTDRSWTVEMAIPHKAVTRNFANPLKAGNIWRLNFSRVQWLKKGGPEENWVWTPTGEINMHAPNQWGFLLFSDKVAGNGTDEFQCPYNMEAYKVLWALFYAQLDQHGKDGRYTSSLAVLGLTDSDLATLPKGSNIEMEATTHQFRASILVGGTGKRYVVDHNGKFEVL</sequence>
<dbReference type="PANTHER" id="PTHR35532:SF5">
    <property type="entry name" value="CARBOHYDRATE-BINDING DOMAIN-CONTAINING PROTEIN"/>
    <property type="match status" value="1"/>
</dbReference>
<dbReference type="InterPro" id="IPR010502">
    <property type="entry name" value="Carb-bd_dom_fam9"/>
</dbReference>
<name>G6AXA9_9BACT</name>
<dbReference type="PANTHER" id="PTHR35532">
    <property type="entry name" value="SIMILAR TO POLYHYDROXYALKANOATE DEPOLYMERASE"/>
    <property type="match status" value="1"/>
</dbReference>
<feature type="chain" id="PRO_5003485579" description="Carbohydrate-binding domain-containing protein" evidence="1">
    <location>
        <begin position="22"/>
        <end position="352"/>
    </location>
</feature>
<proteinExistence type="predicted"/>
<evidence type="ECO:0000259" key="2">
    <source>
        <dbReference type="Pfam" id="PF06452"/>
    </source>
</evidence>
<dbReference type="GO" id="GO:0030246">
    <property type="term" value="F:carbohydrate binding"/>
    <property type="evidence" value="ECO:0007669"/>
    <property type="project" value="InterPro"/>
</dbReference>
<dbReference type="Gene3D" id="2.60.40.1190">
    <property type="match status" value="1"/>
</dbReference>
<evidence type="ECO:0000313" key="3">
    <source>
        <dbReference type="EMBL" id="EHJ40652.1"/>
    </source>
</evidence>
<keyword evidence="1" id="KW-0732">Signal</keyword>
<dbReference type="AlphaFoldDB" id="G6AXA9"/>
<reference evidence="3 4" key="1">
    <citation type="submission" date="2011-08" db="EMBL/GenBank/DDBJ databases">
        <authorList>
            <person name="Weinstock G."/>
            <person name="Sodergren E."/>
            <person name="Clifton S."/>
            <person name="Fulton L."/>
            <person name="Fulton B."/>
            <person name="Courtney L."/>
            <person name="Fronick C."/>
            <person name="Harrison M."/>
            <person name="Strong C."/>
            <person name="Farmer C."/>
            <person name="Delahaunty K."/>
            <person name="Markovic C."/>
            <person name="Hall O."/>
            <person name="Minx P."/>
            <person name="Tomlinson C."/>
            <person name="Mitreva M."/>
            <person name="Hou S."/>
            <person name="Chen J."/>
            <person name="Wollam A."/>
            <person name="Pepin K.H."/>
            <person name="Johnson M."/>
            <person name="Bhonagiri V."/>
            <person name="Zhang X."/>
            <person name="Suruliraj S."/>
            <person name="Warren W."/>
            <person name="Chinwalla A."/>
            <person name="Mardis E.R."/>
            <person name="Wilson R.K."/>
        </authorList>
    </citation>
    <scope>NUCLEOTIDE SEQUENCE [LARGE SCALE GENOMIC DNA]</scope>
    <source>
        <strain evidence="3 4">DSM 18206</strain>
    </source>
</reference>
<gene>
    <name evidence="3" type="ORF">HMPREF0673_01263</name>
</gene>
<dbReference type="HOGENOM" id="CLU_049171_0_0_10"/>
<feature type="domain" description="Carbohydrate-binding" evidence="2">
    <location>
        <begin position="50"/>
        <end position="254"/>
    </location>
</feature>
<dbReference type="GO" id="GO:0016052">
    <property type="term" value="P:carbohydrate catabolic process"/>
    <property type="evidence" value="ECO:0007669"/>
    <property type="project" value="InterPro"/>
</dbReference>
<comment type="caution">
    <text evidence="3">The sequence shown here is derived from an EMBL/GenBank/DDBJ whole genome shotgun (WGS) entry which is preliminary data.</text>
</comment>
<dbReference type="Proteomes" id="UP000004407">
    <property type="component" value="Unassembled WGS sequence"/>
</dbReference>